<organism evidence="2 3">
    <name type="scientific">Rheinheimera aquimaris</name>
    <dbReference type="NCBI Taxonomy" id="412437"/>
    <lineage>
        <taxon>Bacteria</taxon>
        <taxon>Pseudomonadati</taxon>
        <taxon>Pseudomonadota</taxon>
        <taxon>Gammaproteobacteria</taxon>
        <taxon>Chromatiales</taxon>
        <taxon>Chromatiaceae</taxon>
        <taxon>Rheinheimera</taxon>
    </lineage>
</organism>
<gene>
    <name evidence="2" type="ORF">GCM10009098_22260</name>
</gene>
<dbReference type="SUPFAM" id="SSF53474">
    <property type="entry name" value="alpha/beta-Hydrolases"/>
    <property type="match status" value="1"/>
</dbReference>
<dbReference type="NCBIfam" id="TIGR03502">
    <property type="entry name" value="lipase_Pla1_cef"/>
    <property type="match status" value="1"/>
</dbReference>
<name>A0ABP3NYG9_9GAMM</name>
<proteinExistence type="predicted"/>
<dbReference type="Gene3D" id="3.40.50.1820">
    <property type="entry name" value="alpha/beta hydrolase"/>
    <property type="match status" value="1"/>
</dbReference>
<dbReference type="Proteomes" id="UP001501169">
    <property type="component" value="Unassembled WGS sequence"/>
</dbReference>
<dbReference type="InterPro" id="IPR025920">
    <property type="entry name" value="Lipase_bact_N"/>
</dbReference>
<dbReference type="RefSeq" id="WP_226767015.1">
    <property type="nucleotide sequence ID" value="NZ_BAAAEO010000003.1"/>
</dbReference>
<sequence length="826" mass="84539">MNKLTLSVAVALALGLTGCGGESLDDIKSDVGDNTEKSYSRVVFDPGASTPRLSVPNDLLFQGTTDGTLTTDSGAAPDYSNPQVALGALDGWSTQNPFTIAIDFAAGISLNASTASTPGAVRVFEIVSGSALSSDADCRTVSQGHACKVVGELTFGVDFVSGASGNNVAVIPLNPLKPATTYMVVLTSVLEDSEGNPIAPSTSYELVKQDDETLPLNTPSQVSLQKLINSFEDVIEAEGVNRDTIIYTAAITTQSTDVVFNTIKQLLLQPALRPVLNAAPQGYTAADALVQAGLIPAAQATLANPAYAAATTAQVYGGTINLPYFSALPTADNPLAPLTGRWLAQYDSPVTLLGAIQAGLINPADLGLSPEQLQNPANLLGFNVGVDTARHITKFNPVPKVNQVVNVPVLMTVPDLAQINMLRAAQGQPAMTMPAGGWPVVIFQHGITGSKSNALAVAGALSMAGYAVVAIDHTLHGDRGFSVEVPTETGTRTVVINASTNNATDYMNLQSLLTTRDNVRQSISDILGLRAGLNFSNLTQSGTINPTNVQFMGHSLGAITGTSAVGAANTPVQSATLDDLQKAQLDAVYAMKTATLAMPGGAIANFLLESGQFGPLIKSSVLLSVGTAEIKTAFTTFVQSQSGCGAPLVPPFAACYNAFESYLRAQGQDAAVAALYAGYSQFSFAAQTVIDSGDPNNYAQNLVAAETPVYIIEVAGDGAGSLPDQVIPNGIASPLQAVGAGKMPLAGTEPLGRLLGVTAVDNVAGAVMTNGGNSLARFSAGGHASILDPSASAAATAEMQMQAASFIGSGGAAIVVTNPGVLAPAN</sequence>
<feature type="domain" description="Bacterial virulence factor lipase N-terminal" evidence="1">
    <location>
        <begin position="51"/>
        <end position="256"/>
    </location>
</feature>
<dbReference type="InterPro" id="IPR029058">
    <property type="entry name" value="AB_hydrolase_fold"/>
</dbReference>
<keyword evidence="3" id="KW-1185">Reference proteome</keyword>
<dbReference type="Pfam" id="PF03403">
    <property type="entry name" value="PAF-AH_p_II"/>
    <property type="match status" value="1"/>
</dbReference>
<evidence type="ECO:0000313" key="2">
    <source>
        <dbReference type="EMBL" id="GAA0553993.1"/>
    </source>
</evidence>
<accession>A0ABP3NYG9</accession>
<dbReference type="PROSITE" id="PS51257">
    <property type="entry name" value="PROKAR_LIPOPROTEIN"/>
    <property type="match status" value="1"/>
</dbReference>
<dbReference type="InterPro" id="IPR020009">
    <property type="entry name" value="VolA/Pla-1/cef"/>
</dbReference>
<reference evidence="3" key="1">
    <citation type="journal article" date="2019" name="Int. J. Syst. Evol. Microbiol.">
        <title>The Global Catalogue of Microorganisms (GCM) 10K type strain sequencing project: providing services to taxonomists for standard genome sequencing and annotation.</title>
        <authorList>
            <consortium name="The Broad Institute Genomics Platform"/>
            <consortium name="The Broad Institute Genome Sequencing Center for Infectious Disease"/>
            <person name="Wu L."/>
            <person name="Ma J."/>
        </authorList>
    </citation>
    <scope>NUCLEOTIDE SEQUENCE [LARGE SCALE GENOMIC DNA]</scope>
    <source>
        <strain evidence="3">JCM 14331</strain>
    </source>
</reference>
<evidence type="ECO:0000313" key="3">
    <source>
        <dbReference type="Proteomes" id="UP001501169"/>
    </source>
</evidence>
<comment type="caution">
    <text evidence="2">The sequence shown here is derived from an EMBL/GenBank/DDBJ whole genome shotgun (WGS) entry which is preliminary data.</text>
</comment>
<protein>
    <submittedName>
        <fullName evidence="2">Lipase</fullName>
    </submittedName>
</protein>
<evidence type="ECO:0000259" key="1">
    <source>
        <dbReference type="Pfam" id="PF12262"/>
    </source>
</evidence>
<dbReference type="Pfam" id="PF12262">
    <property type="entry name" value="Lipase_bact_N"/>
    <property type="match status" value="1"/>
</dbReference>
<dbReference type="EMBL" id="BAAAEO010000003">
    <property type="protein sequence ID" value="GAA0553993.1"/>
    <property type="molecule type" value="Genomic_DNA"/>
</dbReference>